<dbReference type="GO" id="GO:0005634">
    <property type="term" value="C:nucleus"/>
    <property type="evidence" value="ECO:0007669"/>
    <property type="project" value="TreeGrafter"/>
</dbReference>
<dbReference type="GO" id="GO:0032259">
    <property type="term" value="P:methylation"/>
    <property type="evidence" value="ECO:0007669"/>
    <property type="project" value="UniProtKB-KW"/>
</dbReference>
<dbReference type="SUPFAM" id="SSF52540">
    <property type="entry name" value="P-loop containing nucleoside triphosphate hydrolases"/>
    <property type="match status" value="2"/>
</dbReference>
<evidence type="ECO:0000256" key="5">
    <source>
        <dbReference type="ARBA" id="ARBA00022840"/>
    </source>
</evidence>
<dbReference type="Pfam" id="PF00145">
    <property type="entry name" value="DNA_methylase"/>
    <property type="match status" value="1"/>
</dbReference>
<keyword evidence="3" id="KW-0547">Nucleotide-binding</keyword>
<reference evidence="8 9" key="1">
    <citation type="submission" date="2019-12" db="EMBL/GenBank/DDBJ databases">
        <authorList>
            <person name="Floudas D."/>
            <person name="Bentzer J."/>
            <person name="Ahren D."/>
            <person name="Johansson T."/>
            <person name="Persson P."/>
            <person name="Tunlid A."/>
        </authorList>
    </citation>
    <scope>NUCLEOTIDE SEQUENCE [LARGE SCALE GENOMIC DNA]</scope>
    <source>
        <strain evidence="8 9">CBS 102.39</strain>
    </source>
</reference>
<feature type="compositionally biased region" description="Basic residues" evidence="6">
    <location>
        <begin position="1514"/>
        <end position="1531"/>
    </location>
</feature>
<dbReference type="GO" id="GO:0006281">
    <property type="term" value="P:DNA repair"/>
    <property type="evidence" value="ECO:0007669"/>
    <property type="project" value="TreeGrafter"/>
</dbReference>
<gene>
    <name evidence="8" type="ORF">D9613_006998</name>
</gene>
<feature type="region of interest" description="Disordered" evidence="6">
    <location>
        <begin position="1"/>
        <end position="75"/>
    </location>
</feature>
<accession>A0A8H4VJZ2</accession>
<dbReference type="InterPro" id="IPR001525">
    <property type="entry name" value="C5_MeTfrase"/>
</dbReference>
<keyword evidence="9" id="KW-1185">Reference proteome</keyword>
<dbReference type="PANTHER" id="PTHR45626">
    <property type="entry name" value="TRANSCRIPTION TERMINATION FACTOR 2-RELATED"/>
    <property type="match status" value="1"/>
</dbReference>
<dbReference type="SMART" id="SM00487">
    <property type="entry name" value="DEXDc"/>
    <property type="match status" value="1"/>
</dbReference>
<feature type="compositionally biased region" description="Acidic residues" evidence="6">
    <location>
        <begin position="1546"/>
        <end position="1565"/>
    </location>
</feature>
<feature type="compositionally biased region" description="Basic residues" evidence="6">
    <location>
        <begin position="1570"/>
        <end position="1589"/>
    </location>
</feature>
<evidence type="ECO:0000256" key="1">
    <source>
        <dbReference type="ARBA" id="ARBA00022603"/>
    </source>
</evidence>
<dbReference type="InterPro" id="IPR049730">
    <property type="entry name" value="SNF2/RAD54-like_C"/>
</dbReference>
<dbReference type="GO" id="GO:0008094">
    <property type="term" value="F:ATP-dependent activity, acting on DNA"/>
    <property type="evidence" value="ECO:0007669"/>
    <property type="project" value="TreeGrafter"/>
</dbReference>
<evidence type="ECO:0000313" key="8">
    <source>
        <dbReference type="EMBL" id="KAF4610679.1"/>
    </source>
</evidence>
<sequence>MAKEKPLKTRQANQKPITSFFGGQKKKHASPPPDTDVTSDTAHDTQNDVEDDDVSMADGISSEVDAEDSTLPSKKAAKAAAPDAFDLPPINDIPAIFDDLVSHIPEIKEVAEQVQGRKLRVATMCSGTESPLLALELIQKSILDQHGINVDVEHVFSCEIEPFKQAYIERNFHPPLLFRDVCELGDPEAHTAYGALAPVPGDVDILIAGTSCVDYSNLNTQKQDIDANGESGRTFRGMMSWVKQHRPPIVILENVCSAPWDRVKEYFEKNGYSAEWSRVDTKAYYIPHTRTRVYLIAVNKRNTSIPKKWKEWVVSKLKRPASSTLDAFLLPSDDPRIHQARQKLVQESYGALDRKTGRTDWGRCESRHQRARLEEALGAKRPLTSWDEGGFCKLPDFAWNDWGVGQVERVWDLMDISLLRSATKGIDPSYKTQVWNLSQNVDRTIGSNKVGICPCLTPSMIPYITNRGGPMVGLEALSMQGLPVDKLLLTRESEDQLADLAGNAMSTTVVGACILAALVTAKPLLKEGSDSQTYESKHDGQETEERQDSMEVDSVPVLESGPSSIVGEKDLQEKPLDLSMARTTTFSKLLEDADHSKRLCACEGRIDMTTRPLFRCQDCGGSFCQKCGGRPEHNPEPIDSSTRLHPSEFSKTLKSTLPMCVSLTNVSKELLSQLRADSGASVSEPLWKQWRDAVLRTASSELRFVELKRQEIWSVVYRSPSGTLELSLHPQQPEWRLYAAPDADEPANADIRQTLQYPVGRMVCKGGLLNGKWEFALPSASTISIKMQGVGELVPSWEARLGLTSDEFKNKLVHSQLKVSVASDDVRRLDRDISGTYELLDKCGTANGALHKKVESEASDLPPLFMLFDPHRTNDAEDCFVFSISTRRLEYQESRPIICKLDPTWRQSSSDEEEVVSCHLISKWVPTGDVHIKPSVGQDASFSVPGKELNIPSTSDACSSAYALLTCKVSLQGQVGAEWPRGKWADVDKIHERGTFKSLAWLLDRVQHAEDHFSSWQSVDSSDDFVNCERCAPTPPELRWVQSAKKMIAMEDPVQAGEYERRLKRRPSPFVTQLRLTEDGIGQVRVGINIPSLLHRASSRLPTKNRTGKVTLSWRLDTNFTPAANANLPKFTILSNKRDNQHAQPPSFIVPLRKEQLRSLEWMIHQESPNVAPFIEEEISEAILDPLGWRAEGRAQRPIQVRGGVLADQVGYGKTAITLGLIDCTAKSVAKEFAKKGSMPGKIRVKGTLIIVPPHLTRQWASEVTKFTGDRFKVVVISTVSNLNGTKIEDIQDADIIVVASNIFKSGVYLENLQLLGGAGELPSKEGRHFNAQLEKILDSLKKQVDLLQEEGSLAVLNEIKASQKRVEEEQAAAAALAVSKRLKGKSYREAAAAAEKELEAQKKEGKHKATSEANKTLEVQKKAVKQEVEPATTSQKARPGPSGLLMEVLIPARSHGSSPGSPSSKVSSPAALANNDDEDSEEIGTRKRKRRASTKQVVVISSDNDSEEETKGKKSSRQSRASASKKRRIVKRDASPSSDYKGSSSEDDDSDVEIDSDFGEESEEDIPKSKKAKGKGKAKAISKPKAAARSKAQPVEASSDGEVDDDMDVDEPESTPKKKQGKAKSDKAPPAKKTKRADSDPWKLGSRAVQGEWTYMQAPPFEMFHFARVVVDEYTYLDGKVHSLVTNLTAERLWVLSGTPPIHDFGALKTISAFLNIHLGVDDDGEGQSPEVKKRRRELTAVERFHSFREVHTLQWHAHRHALGQTFLDQFVRQNIAEIDEIPWTAKIEKIILPAAERAIYLELEHHLRSLDMTIKRGKKTESDREKRLAQSLGESKSAEEALLKRCSHFDLETSNENAMKACDVIVQERQRQLDECKKALLAAIKDGVKREKNLGNTGQESMFVEYVRICRTEGVDDQESTDTVIELLDQAGAGAPKAKAKSQDVHLSEKTKALVWEHREKTHEIRRITKELVGRVRSLRYFTVVRDLQKQTDKPMEVSCPTCKREKLPIEDVAVLSSCGHMGCLSCVRSCAEKEECVYAALGQCKAAARVLNIVKAETLGVDDEERDGKGRHFGMKLEKVVELIKKRLPKNERILVFVQFPDLMKKVAEAFAEHGIKFLEIKGSASAKSKNLEQFQNESKERVLLLNVMDESASGANLTSANHAIFLSPLLAPSQEIYTACETQAVGRLVRYGQTKHVSVWRFLTTETIDEEIYAQREKALAHGA</sequence>
<dbReference type="InterPro" id="IPR050628">
    <property type="entry name" value="SNF2_RAD54_helicase_TF"/>
</dbReference>
<feature type="region of interest" description="Disordered" evidence="6">
    <location>
        <begin position="529"/>
        <end position="572"/>
    </location>
</feature>
<keyword evidence="5" id="KW-0067">ATP-binding</keyword>
<evidence type="ECO:0000259" key="7">
    <source>
        <dbReference type="SMART" id="SM00487"/>
    </source>
</evidence>
<name>A0A8H4VJZ2_9AGAR</name>
<dbReference type="Pfam" id="PF00271">
    <property type="entry name" value="Helicase_C"/>
    <property type="match status" value="1"/>
</dbReference>
<feature type="compositionally biased region" description="Acidic residues" evidence="6">
    <location>
        <begin position="1600"/>
        <end position="1614"/>
    </location>
</feature>
<comment type="caution">
    <text evidence="8">The sequence shown here is derived from an EMBL/GenBank/DDBJ whole genome shotgun (WGS) entry which is preliminary data.</text>
</comment>
<protein>
    <recommendedName>
        <fullName evidence="7">Helicase ATP-binding domain-containing protein</fullName>
    </recommendedName>
</protein>
<dbReference type="EMBL" id="JAACJL010000058">
    <property type="protein sequence ID" value="KAF4610679.1"/>
    <property type="molecule type" value="Genomic_DNA"/>
</dbReference>
<feature type="compositionally biased region" description="Polar residues" evidence="6">
    <location>
        <begin position="1495"/>
        <end position="1504"/>
    </location>
</feature>
<evidence type="ECO:0000256" key="3">
    <source>
        <dbReference type="ARBA" id="ARBA00022741"/>
    </source>
</evidence>
<organism evidence="8 9">
    <name type="scientific">Agrocybe pediades</name>
    <dbReference type="NCBI Taxonomy" id="84607"/>
    <lineage>
        <taxon>Eukaryota</taxon>
        <taxon>Fungi</taxon>
        <taxon>Dikarya</taxon>
        <taxon>Basidiomycota</taxon>
        <taxon>Agaricomycotina</taxon>
        <taxon>Agaricomycetes</taxon>
        <taxon>Agaricomycetidae</taxon>
        <taxon>Agaricales</taxon>
        <taxon>Agaricineae</taxon>
        <taxon>Strophariaceae</taxon>
        <taxon>Agrocybe</taxon>
    </lineage>
</organism>
<keyword evidence="4" id="KW-0378">Hydrolase</keyword>
<proteinExistence type="predicted"/>
<dbReference type="InterPro" id="IPR001650">
    <property type="entry name" value="Helicase_C-like"/>
</dbReference>
<dbReference type="CDD" id="cd18793">
    <property type="entry name" value="SF2_C_SNF"/>
    <property type="match status" value="1"/>
</dbReference>
<dbReference type="GO" id="GO:0008168">
    <property type="term" value="F:methyltransferase activity"/>
    <property type="evidence" value="ECO:0007669"/>
    <property type="project" value="UniProtKB-KW"/>
</dbReference>
<dbReference type="InterPro" id="IPR038718">
    <property type="entry name" value="SNF2-like_sf"/>
</dbReference>
<dbReference type="SUPFAM" id="SSF53335">
    <property type="entry name" value="S-adenosyl-L-methionine-dependent methyltransferases"/>
    <property type="match status" value="1"/>
</dbReference>
<feature type="domain" description="Helicase ATP-binding" evidence="7">
    <location>
        <begin position="1148"/>
        <end position="1736"/>
    </location>
</feature>
<dbReference type="InterPro" id="IPR029063">
    <property type="entry name" value="SAM-dependent_MTases_sf"/>
</dbReference>
<dbReference type="GO" id="GO:0016787">
    <property type="term" value="F:hydrolase activity"/>
    <property type="evidence" value="ECO:0007669"/>
    <property type="project" value="UniProtKB-KW"/>
</dbReference>
<dbReference type="Pfam" id="PF00176">
    <property type="entry name" value="SNF2-rel_dom"/>
    <property type="match status" value="1"/>
</dbReference>
<evidence type="ECO:0000256" key="6">
    <source>
        <dbReference type="SAM" id="MobiDB-lite"/>
    </source>
</evidence>
<dbReference type="Gene3D" id="3.40.50.300">
    <property type="entry name" value="P-loop containing nucleotide triphosphate hydrolases"/>
    <property type="match status" value="1"/>
</dbReference>
<dbReference type="InterPro" id="IPR014001">
    <property type="entry name" value="Helicase_ATP-bd"/>
</dbReference>
<feature type="region of interest" description="Disordered" evidence="6">
    <location>
        <begin position="1399"/>
        <end position="1644"/>
    </location>
</feature>
<feature type="compositionally biased region" description="Basic and acidic residues" evidence="6">
    <location>
        <begin position="1419"/>
        <end position="1429"/>
    </location>
</feature>
<keyword evidence="1" id="KW-0489">Methyltransferase</keyword>
<evidence type="ECO:0000313" key="9">
    <source>
        <dbReference type="Proteomes" id="UP000521872"/>
    </source>
</evidence>
<dbReference type="InterPro" id="IPR000330">
    <property type="entry name" value="SNF2_N"/>
</dbReference>
<dbReference type="GO" id="GO:0005524">
    <property type="term" value="F:ATP binding"/>
    <property type="evidence" value="ECO:0007669"/>
    <property type="project" value="UniProtKB-KW"/>
</dbReference>
<keyword evidence="2" id="KW-0808">Transferase</keyword>
<dbReference type="PANTHER" id="PTHR45626:SF26">
    <property type="entry name" value="FAMILY HELICASE, PUTATIVE (AFU_ORTHOLOGUE AFUA_2G09120)-RELATED"/>
    <property type="match status" value="1"/>
</dbReference>
<dbReference type="Gene3D" id="3.40.50.150">
    <property type="entry name" value="Vaccinia Virus protein VP39"/>
    <property type="match status" value="1"/>
</dbReference>
<feature type="compositionally biased region" description="Low complexity" evidence="6">
    <location>
        <begin position="1452"/>
        <end position="1474"/>
    </location>
</feature>
<dbReference type="Gene3D" id="3.40.50.10810">
    <property type="entry name" value="Tandem AAA-ATPase domain"/>
    <property type="match status" value="1"/>
</dbReference>
<dbReference type="Proteomes" id="UP000521872">
    <property type="component" value="Unassembled WGS sequence"/>
</dbReference>
<dbReference type="InterPro" id="IPR027417">
    <property type="entry name" value="P-loop_NTPase"/>
</dbReference>
<evidence type="ECO:0000256" key="2">
    <source>
        <dbReference type="ARBA" id="ARBA00022679"/>
    </source>
</evidence>
<feature type="compositionally biased region" description="Basic and acidic residues" evidence="6">
    <location>
        <begin position="529"/>
        <end position="549"/>
    </location>
</feature>
<evidence type="ECO:0000256" key="4">
    <source>
        <dbReference type="ARBA" id="ARBA00022801"/>
    </source>
</evidence>
<feature type="compositionally biased region" description="Basic and acidic residues" evidence="6">
    <location>
        <begin position="1399"/>
        <end position="1411"/>
    </location>
</feature>